<keyword evidence="1" id="KW-1133">Transmembrane helix</keyword>
<keyword evidence="1" id="KW-0472">Membrane</keyword>
<dbReference type="EMBL" id="NBVN01000004">
    <property type="protein sequence ID" value="PUA32401.1"/>
    <property type="molecule type" value="Genomic_DNA"/>
</dbReference>
<sequence>MYRVKPSRGQAEIIGATIALGLLVLAIASMLAIMQRTSATSTTNFAKRVNFENERLSEKLSVTYNSTSGECILRNYGSLDTVIIRIWNNNQHYDSKYGDHNLPIVLKPNEEERFTFSETPQYIVTSRGNVIPFKNMCEELKQRLTTPPSVGESFIKSEDVLTGEANFKPTKDRAIVCSIEIGNTRPTCYVAYNFTNYGKIWRRYNPVNGWESNINARLTSDTDRDGVNELTLVDDAWNEINFTRGQSPTIRVTFVNSTIIDDDTDVIYVTYRLAVNAIVSNAAAPFGFSLSSFVELTTTNTGATFPAAVSFISIPRSEKVGGSYNVIAILEASVAIPRKAYSSLSGLLQPGIYNLTITVLINNPQQGSADFAKAVRLESVTITGAEIKWYEKI</sequence>
<comment type="caution">
    <text evidence="2">The sequence shown here is derived from an EMBL/GenBank/DDBJ whole genome shotgun (WGS) entry which is preliminary data.</text>
</comment>
<reference evidence="2" key="1">
    <citation type="submission" date="2017-04" db="EMBL/GenBank/DDBJ databases">
        <authorList>
            <person name="Afonso C.L."/>
            <person name="Miller P.J."/>
            <person name="Scott M.A."/>
            <person name="Spackman E."/>
            <person name="Goraichik I."/>
            <person name="Dimitrov K.M."/>
            <person name="Suarez D.L."/>
            <person name="Swayne D.E."/>
        </authorList>
    </citation>
    <scope>NUCLEOTIDE SEQUENCE</scope>
    <source>
        <strain evidence="2">NZ3</strain>
    </source>
</reference>
<evidence type="ECO:0000313" key="2">
    <source>
        <dbReference type="EMBL" id="PUA32401.1"/>
    </source>
</evidence>
<dbReference type="AlphaFoldDB" id="A0A2R7Y4D0"/>
<accession>A0A2R7Y4D0</accession>
<keyword evidence="1" id="KW-0812">Transmembrane</keyword>
<dbReference type="Proteomes" id="UP000244093">
    <property type="component" value="Unassembled WGS sequence"/>
</dbReference>
<evidence type="ECO:0000256" key="1">
    <source>
        <dbReference type="SAM" id="Phobius"/>
    </source>
</evidence>
<reference evidence="2" key="2">
    <citation type="journal article" date="2018" name="Syst. Appl. Microbiol.">
        <title>A new symbiotic nanoarchaeote (Candidatus Nanoclepta minutus) and its host (Zestosphaera tikiterensis gen. nov., sp. nov.) from a New Zealand hot spring.</title>
        <authorList>
            <person name="St John E."/>
            <person name="Liu Y."/>
            <person name="Podar M."/>
            <person name="Stott M.B."/>
            <person name="Meneghin J."/>
            <person name="Chen Z."/>
            <person name="Lagutin K."/>
            <person name="Mitchell K."/>
            <person name="Reysenbach A.L."/>
        </authorList>
    </citation>
    <scope>NUCLEOTIDE SEQUENCE [LARGE SCALE GENOMIC DNA]</scope>
    <source>
        <strain evidence="2">NZ3</strain>
    </source>
</reference>
<organism evidence="2 3">
    <name type="scientific">Zestosphaera tikiterensis</name>
    <dbReference type="NCBI Taxonomy" id="1973259"/>
    <lineage>
        <taxon>Archaea</taxon>
        <taxon>Thermoproteota</taxon>
        <taxon>Thermoprotei</taxon>
        <taxon>Desulfurococcales</taxon>
        <taxon>Desulfurococcaceae</taxon>
        <taxon>Zestosphaera</taxon>
    </lineage>
</organism>
<evidence type="ECO:0000313" key="3">
    <source>
        <dbReference type="Proteomes" id="UP000244093"/>
    </source>
</evidence>
<feature type="transmembrane region" description="Helical" evidence="1">
    <location>
        <begin position="12"/>
        <end position="34"/>
    </location>
</feature>
<proteinExistence type="predicted"/>
<protein>
    <submittedName>
        <fullName evidence="2">Uncharacterized protein</fullName>
    </submittedName>
</protein>
<name>A0A2R7Y4D0_9CREN</name>
<gene>
    <name evidence="2" type="ORF">B7O98_07030</name>
</gene>